<reference evidence="1 2" key="1">
    <citation type="submission" date="2018-04" db="EMBL/GenBank/DDBJ databases">
        <title>Novel actinobacteria from marine sediment.</title>
        <authorList>
            <person name="Ng Z.Y."/>
            <person name="Tan G.Y.A."/>
        </authorList>
    </citation>
    <scope>NUCLEOTIDE SEQUENCE [LARGE SCALE GENOMIC DNA]</scope>
    <source>
        <strain evidence="1 2">TPS81</strain>
    </source>
</reference>
<protein>
    <recommendedName>
        <fullName evidence="3">DUF4878 domain-containing protein</fullName>
    </recommendedName>
</protein>
<evidence type="ECO:0000313" key="1">
    <source>
        <dbReference type="EMBL" id="RCV58047.1"/>
    </source>
</evidence>
<evidence type="ECO:0008006" key="3">
    <source>
        <dbReference type="Google" id="ProtNLM"/>
    </source>
</evidence>
<proteinExistence type="predicted"/>
<name>A0A368T4R0_9ACTN</name>
<keyword evidence="2" id="KW-1185">Reference proteome</keyword>
<dbReference type="Proteomes" id="UP000253318">
    <property type="component" value="Unassembled WGS sequence"/>
</dbReference>
<dbReference type="EMBL" id="QEIN01000102">
    <property type="protein sequence ID" value="RCV58047.1"/>
    <property type="molecule type" value="Genomic_DNA"/>
</dbReference>
<evidence type="ECO:0000313" key="2">
    <source>
        <dbReference type="Proteomes" id="UP000253318"/>
    </source>
</evidence>
<accession>A0A368T4R0</accession>
<gene>
    <name evidence="1" type="ORF">DEF24_14190</name>
</gene>
<organism evidence="1 2">
    <name type="scientific">Marinitenerispora sediminis</name>
    <dbReference type="NCBI Taxonomy" id="1931232"/>
    <lineage>
        <taxon>Bacteria</taxon>
        <taxon>Bacillati</taxon>
        <taxon>Actinomycetota</taxon>
        <taxon>Actinomycetes</taxon>
        <taxon>Streptosporangiales</taxon>
        <taxon>Nocardiopsidaceae</taxon>
        <taxon>Marinitenerispora</taxon>
    </lineage>
</organism>
<sequence>MTAFVSNRSDEEAWWEEIRGHLSPQAQMEFQETDPANIPATEVTGDGELADDSSAYLAWVDVPTDVGTYEVLLSRTEQDSPWQVERLTPPEED</sequence>
<comment type="caution">
    <text evidence="1">The sequence shown here is derived from an EMBL/GenBank/DDBJ whole genome shotgun (WGS) entry which is preliminary data.</text>
</comment>
<dbReference type="AlphaFoldDB" id="A0A368T4R0"/>